<evidence type="ECO:0000256" key="1">
    <source>
        <dbReference type="ARBA" id="ARBA00010990"/>
    </source>
</evidence>
<gene>
    <name evidence="5" type="ORF">KTA_29940</name>
</gene>
<dbReference type="GO" id="GO:0005829">
    <property type="term" value="C:cytosol"/>
    <property type="evidence" value="ECO:0007669"/>
    <property type="project" value="TreeGrafter"/>
</dbReference>
<accession>A0A455T6Y2</accession>
<evidence type="ECO:0000313" key="5">
    <source>
        <dbReference type="EMBL" id="BBH94795.1"/>
    </source>
</evidence>
<organism evidence="5">
    <name type="scientific">Thermogemmatispora argillosa</name>
    <dbReference type="NCBI Taxonomy" id="2045280"/>
    <lineage>
        <taxon>Bacteria</taxon>
        <taxon>Bacillati</taxon>
        <taxon>Chloroflexota</taxon>
        <taxon>Ktedonobacteria</taxon>
        <taxon>Thermogemmatisporales</taxon>
        <taxon>Thermogemmatisporaceae</taxon>
        <taxon>Thermogemmatispora</taxon>
    </lineage>
</organism>
<dbReference type="InterPro" id="IPR037143">
    <property type="entry name" value="4-PPantetheinyl_Trfase_dom_sf"/>
</dbReference>
<evidence type="ECO:0000256" key="2">
    <source>
        <dbReference type="ARBA" id="ARBA00022679"/>
    </source>
</evidence>
<dbReference type="Gene3D" id="3.90.470.20">
    <property type="entry name" value="4'-phosphopantetheinyl transferase domain"/>
    <property type="match status" value="2"/>
</dbReference>
<feature type="domain" description="4'-phosphopantetheinyl transferase" evidence="3">
    <location>
        <begin position="131"/>
        <end position="218"/>
    </location>
</feature>
<proteinExistence type="inferred from homology"/>
<dbReference type="GO" id="GO:0019878">
    <property type="term" value="P:lysine biosynthetic process via aminoadipic acid"/>
    <property type="evidence" value="ECO:0007669"/>
    <property type="project" value="TreeGrafter"/>
</dbReference>
<sequence>MSSISDWQCWSEPPARLGLPPGEVHIWCASLAVPPGAVDQLASVLEPGECQRAARFRYEPDRQRFIVARAILRMILSRYLGLLPQQLRLLTNPWGKPLLAPSSTGPSLPITFNLSHAESLALYAFTLEQDIGVDLEYLRPLPEKELEQLAARYFSPAEYHTLCSLPREERLSSFFRCWTRKEAYVKARGQGLSLPLDAFEVSLAPGVPAKLLASREEPEAPERWSLLTIEPAPSYIGALAVKGHIQHVAYLRWNEQQFSSFAT</sequence>
<comment type="similarity">
    <text evidence="1">Belongs to the P-Pant transferase superfamily. Gsp/Sfp/HetI/AcpT family.</text>
</comment>
<dbReference type="Pfam" id="PF01648">
    <property type="entry name" value="ACPS"/>
    <property type="match status" value="1"/>
</dbReference>
<dbReference type="GO" id="GO:0000287">
    <property type="term" value="F:magnesium ion binding"/>
    <property type="evidence" value="ECO:0007669"/>
    <property type="project" value="InterPro"/>
</dbReference>
<dbReference type="PANTHER" id="PTHR12215">
    <property type="entry name" value="PHOSPHOPANTETHEINE TRANSFERASE"/>
    <property type="match status" value="1"/>
</dbReference>
<dbReference type="PANTHER" id="PTHR12215:SF10">
    <property type="entry name" value="L-AMINOADIPATE-SEMIALDEHYDE DEHYDROGENASE-PHOSPHOPANTETHEINYL TRANSFERASE"/>
    <property type="match status" value="1"/>
</dbReference>
<dbReference type="InterPro" id="IPR008278">
    <property type="entry name" value="4-PPantetheinyl_Trfase_dom"/>
</dbReference>
<keyword evidence="2 5" id="KW-0808">Transferase</keyword>
<dbReference type="Pfam" id="PF22624">
    <property type="entry name" value="AASDHPPT_N"/>
    <property type="match status" value="1"/>
</dbReference>
<evidence type="ECO:0000259" key="4">
    <source>
        <dbReference type="Pfam" id="PF22624"/>
    </source>
</evidence>
<dbReference type="SUPFAM" id="SSF56214">
    <property type="entry name" value="4'-phosphopantetheinyl transferase"/>
    <property type="match status" value="2"/>
</dbReference>
<protein>
    <submittedName>
        <fullName evidence="5">4'-phosphopantetheinyl transferase</fullName>
    </submittedName>
</protein>
<dbReference type="EMBL" id="AP019377">
    <property type="protein sequence ID" value="BBH94795.1"/>
    <property type="molecule type" value="Genomic_DNA"/>
</dbReference>
<evidence type="ECO:0000259" key="3">
    <source>
        <dbReference type="Pfam" id="PF01648"/>
    </source>
</evidence>
<dbReference type="InterPro" id="IPR050559">
    <property type="entry name" value="P-Pant_transferase_sf"/>
</dbReference>
<feature type="domain" description="4'-phosphopantetheinyl transferase N-terminal" evidence="4">
    <location>
        <begin position="40"/>
        <end position="124"/>
    </location>
</feature>
<reference evidence="5" key="1">
    <citation type="submission" date="2018-12" db="EMBL/GenBank/DDBJ databases">
        <title>Novel natural products biosynthetic potential of the class Ktedonobacteria.</title>
        <authorList>
            <person name="Zheng Y."/>
            <person name="Saitou A."/>
            <person name="Wang C.M."/>
            <person name="Toyoda A."/>
            <person name="Minakuchi Y."/>
            <person name="Sekiguchi Y."/>
            <person name="Ueda K."/>
            <person name="Takano H."/>
            <person name="Sakai Y."/>
            <person name="Yokota A."/>
            <person name="Yabe S."/>
        </authorList>
    </citation>
    <scope>NUCLEOTIDE SEQUENCE</scope>
    <source>
        <strain evidence="5">A3-2</strain>
    </source>
</reference>
<dbReference type="AlphaFoldDB" id="A0A455T6Y2"/>
<name>A0A455T6Y2_9CHLR</name>
<dbReference type="InterPro" id="IPR055066">
    <property type="entry name" value="AASDHPPT_N"/>
</dbReference>
<dbReference type="GO" id="GO:0008897">
    <property type="term" value="F:holo-[acyl-carrier-protein] synthase activity"/>
    <property type="evidence" value="ECO:0007669"/>
    <property type="project" value="InterPro"/>
</dbReference>